<evidence type="ECO:0000313" key="10">
    <source>
        <dbReference type="Proteomes" id="UP001165652"/>
    </source>
</evidence>
<dbReference type="PANTHER" id="PTHR30151">
    <property type="entry name" value="ALKANE SULFONATE ABC TRANSPORTER-RELATED, MEMBRANE SUBUNIT"/>
    <property type="match status" value="1"/>
</dbReference>
<evidence type="ECO:0000256" key="7">
    <source>
        <dbReference type="RuleBase" id="RU363032"/>
    </source>
</evidence>
<evidence type="ECO:0000256" key="5">
    <source>
        <dbReference type="ARBA" id="ARBA00022989"/>
    </source>
</evidence>
<feature type="transmembrane region" description="Helical" evidence="7">
    <location>
        <begin position="204"/>
        <end position="228"/>
    </location>
</feature>
<gene>
    <name evidence="9" type="ORF">PQJ73_17325</name>
</gene>
<name>A0ABT5JCV5_RHOTP</name>
<proteinExistence type="inferred from homology"/>
<comment type="similarity">
    <text evidence="7">Belongs to the binding-protein-dependent transport system permease family.</text>
</comment>
<dbReference type="Pfam" id="PF00528">
    <property type="entry name" value="BPD_transp_1"/>
    <property type="match status" value="1"/>
</dbReference>
<keyword evidence="3" id="KW-1003">Cell membrane</keyword>
<dbReference type="PROSITE" id="PS50928">
    <property type="entry name" value="ABC_TM1"/>
    <property type="match status" value="1"/>
</dbReference>
<comment type="subcellular location">
    <subcellularLocation>
        <location evidence="1 7">Cell membrane</location>
        <topology evidence="1 7">Multi-pass membrane protein</topology>
    </subcellularLocation>
</comment>
<feature type="transmembrane region" description="Helical" evidence="7">
    <location>
        <begin position="113"/>
        <end position="138"/>
    </location>
</feature>
<evidence type="ECO:0000256" key="3">
    <source>
        <dbReference type="ARBA" id="ARBA00022475"/>
    </source>
</evidence>
<reference evidence="9" key="2">
    <citation type="submission" date="2023-02" db="EMBL/GenBank/DDBJ databases">
        <authorList>
            <person name="Rayyan A."/>
            <person name="Meyer T."/>
            <person name="Kyndt J.A."/>
        </authorList>
    </citation>
    <scope>NUCLEOTIDE SEQUENCE</scope>
    <source>
        <strain evidence="9">DSM 9987</strain>
    </source>
</reference>
<evidence type="ECO:0000313" key="9">
    <source>
        <dbReference type="EMBL" id="MDC7787454.1"/>
    </source>
</evidence>
<dbReference type="CDD" id="cd06261">
    <property type="entry name" value="TM_PBP2"/>
    <property type="match status" value="1"/>
</dbReference>
<feature type="transmembrane region" description="Helical" evidence="7">
    <location>
        <begin position="145"/>
        <end position="164"/>
    </location>
</feature>
<dbReference type="InterPro" id="IPR035906">
    <property type="entry name" value="MetI-like_sf"/>
</dbReference>
<accession>A0ABT5JCV5</accession>
<dbReference type="InterPro" id="IPR000515">
    <property type="entry name" value="MetI-like"/>
</dbReference>
<dbReference type="SUPFAM" id="SSF161098">
    <property type="entry name" value="MetI-like"/>
    <property type="match status" value="1"/>
</dbReference>
<sequence length="279" mass="29783">MSVLDQATFRPRAAARGALARRLRTVGADVLPPLALLLAVLAAWELAIRLMNVSSFVLPAPSAIAVSLVENHRMLLQAARVTSVEIATGFVLSAVVGVAVALAIVRFERFGRALYPLVVLFQTVPKVALAPIFILWFGYDLAPKVVLIVVIAFFPVAIDMMHGLQSVEPGFIALMRSVGAGRGEILRRVQIPYSLPHLMAGLKVAVTLSVIGAIVGEFAGASAGLGYVIQLSSTQLDTALVFAALVAVSVLGLAFYYALEFAERLLVPWSSKFDPLHRG</sequence>
<dbReference type="PANTHER" id="PTHR30151:SF20">
    <property type="entry name" value="ABC TRANSPORTER PERMEASE PROTEIN HI_0355-RELATED"/>
    <property type="match status" value="1"/>
</dbReference>
<dbReference type="RefSeq" id="WP_272778294.1">
    <property type="nucleotide sequence ID" value="NZ_JAQQLI010000027.1"/>
</dbReference>
<dbReference type="Proteomes" id="UP001165652">
    <property type="component" value="Unassembled WGS sequence"/>
</dbReference>
<dbReference type="Gene3D" id="1.10.3720.10">
    <property type="entry name" value="MetI-like"/>
    <property type="match status" value="1"/>
</dbReference>
<evidence type="ECO:0000256" key="1">
    <source>
        <dbReference type="ARBA" id="ARBA00004651"/>
    </source>
</evidence>
<feature type="transmembrane region" description="Helical" evidence="7">
    <location>
        <begin position="240"/>
        <end position="259"/>
    </location>
</feature>
<feature type="transmembrane region" description="Helical" evidence="7">
    <location>
        <begin position="81"/>
        <end position="107"/>
    </location>
</feature>
<keyword evidence="10" id="KW-1185">Reference proteome</keyword>
<dbReference type="EMBL" id="JAQQLI010000027">
    <property type="protein sequence ID" value="MDC7787454.1"/>
    <property type="molecule type" value="Genomic_DNA"/>
</dbReference>
<reference evidence="9" key="1">
    <citation type="journal article" date="2023" name="Microbiol Resour">
        <title>Genome Sequences of Rhodoplanes serenus and Two Thermotolerant Strains, Rhodoplanes tepidamans and 'Rhodoplanes cryptolactis,' Further Refine the Genus.</title>
        <authorList>
            <person name="Rayyan A.A."/>
            <person name="Kyndt J.A."/>
        </authorList>
    </citation>
    <scope>NUCLEOTIDE SEQUENCE</scope>
    <source>
        <strain evidence="9">DSM 9987</strain>
    </source>
</reference>
<feature type="transmembrane region" description="Helical" evidence="7">
    <location>
        <begin position="26"/>
        <end position="44"/>
    </location>
</feature>
<organism evidence="9 10">
    <name type="scientific">Rhodoplanes tepidamans</name>
    <name type="common">Rhodoplanes cryptolactis</name>
    <dbReference type="NCBI Taxonomy" id="200616"/>
    <lineage>
        <taxon>Bacteria</taxon>
        <taxon>Pseudomonadati</taxon>
        <taxon>Pseudomonadota</taxon>
        <taxon>Alphaproteobacteria</taxon>
        <taxon>Hyphomicrobiales</taxon>
        <taxon>Nitrobacteraceae</taxon>
        <taxon>Rhodoplanes</taxon>
    </lineage>
</organism>
<evidence type="ECO:0000256" key="4">
    <source>
        <dbReference type="ARBA" id="ARBA00022692"/>
    </source>
</evidence>
<keyword evidence="6 7" id="KW-0472">Membrane</keyword>
<keyword evidence="4 7" id="KW-0812">Transmembrane</keyword>
<evidence type="ECO:0000256" key="2">
    <source>
        <dbReference type="ARBA" id="ARBA00022448"/>
    </source>
</evidence>
<comment type="caution">
    <text evidence="9">The sequence shown here is derived from an EMBL/GenBank/DDBJ whole genome shotgun (WGS) entry which is preliminary data.</text>
</comment>
<keyword evidence="5 7" id="KW-1133">Transmembrane helix</keyword>
<feature type="domain" description="ABC transmembrane type-1" evidence="8">
    <location>
        <begin position="79"/>
        <end position="263"/>
    </location>
</feature>
<evidence type="ECO:0000259" key="8">
    <source>
        <dbReference type="PROSITE" id="PS50928"/>
    </source>
</evidence>
<keyword evidence="2 7" id="KW-0813">Transport</keyword>
<protein>
    <submittedName>
        <fullName evidence="9">ABC transporter permease</fullName>
    </submittedName>
</protein>
<evidence type="ECO:0000256" key="6">
    <source>
        <dbReference type="ARBA" id="ARBA00023136"/>
    </source>
</evidence>